<dbReference type="Proteomes" id="UP001497623">
    <property type="component" value="Unassembled WGS sequence"/>
</dbReference>
<organism evidence="1 2">
    <name type="scientific">Meganyctiphanes norvegica</name>
    <name type="common">Northern krill</name>
    <name type="synonym">Thysanopoda norvegica</name>
    <dbReference type="NCBI Taxonomy" id="48144"/>
    <lineage>
        <taxon>Eukaryota</taxon>
        <taxon>Metazoa</taxon>
        <taxon>Ecdysozoa</taxon>
        <taxon>Arthropoda</taxon>
        <taxon>Crustacea</taxon>
        <taxon>Multicrustacea</taxon>
        <taxon>Malacostraca</taxon>
        <taxon>Eumalacostraca</taxon>
        <taxon>Eucarida</taxon>
        <taxon>Euphausiacea</taxon>
        <taxon>Euphausiidae</taxon>
        <taxon>Meganyctiphanes</taxon>
    </lineage>
</organism>
<reference evidence="1 2" key="1">
    <citation type="submission" date="2024-05" db="EMBL/GenBank/DDBJ databases">
        <authorList>
            <person name="Wallberg A."/>
        </authorList>
    </citation>
    <scope>NUCLEOTIDE SEQUENCE [LARGE SCALE GENOMIC DNA]</scope>
</reference>
<gene>
    <name evidence="1" type="ORF">MNOR_LOCUS26197</name>
</gene>
<sequence>MPRFVTLTPRQKVSCLIAAAMPKEVGTPAMAEVDRELMPIIAELTTLGPGNDQHPSARELFNWLVDPKRTAEEFIYAIGPVTQHVCCVMVDHFYHCVSYDTETRTNSVYLCKVSAEALAARCPFLEGPWETVAWHVVALNSSYPSEEYGFASNFFSAWIISVIGDPNLCPNSYLRFHLITLVRRLVDNQHNQSQAIMSVMYVCSNLDIGHLWGDMNLHGIAHMFEYFGDHLFNFDKQLADRLNNELNLRSSAILQDVAYNHSMNSAIYTELRELRALVALLKITRAYILQKYKYFLENGLCEVRHRFVCESLSHTVYVLFSSFRMSFQKPQLVDLAASCIMDFVEFVLLVSTAMVAHHGTLLYTEALVNTDLLLEKLLGFDYSCSMVITPVLTKLIHRYYHGRLSNLIEKLHPSIIVDFPSLYEFFYEVPNYVGVVHDFDETFG</sequence>
<keyword evidence="2" id="KW-1185">Reference proteome</keyword>
<evidence type="ECO:0000313" key="1">
    <source>
        <dbReference type="EMBL" id="CAL4128777.1"/>
    </source>
</evidence>
<dbReference type="EMBL" id="CAXKWB010025819">
    <property type="protein sequence ID" value="CAL4128777.1"/>
    <property type="molecule type" value="Genomic_DNA"/>
</dbReference>
<comment type="caution">
    <text evidence="1">The sequence shown here is derived from an EMBL/GenBank/DDBJ whole genome shotgun (WGS) entry which is preliminary data.</text>
</comment>
<proteinExistence type="predicted"/>
<evidence type="ECO:0000313" key="2">
    <source>
        <dbReference type="Proteomes" id="UP001497623"/>
    </source>
</evidence>
<accession>A0AAV2RLS0</accession>
<dbReference type="AlphaFoldDB" id="A0AAV2RLS0"/>
<protein>
    <submittedName>
        <fullName evidence="1">Uncharacterized protein</fullName>
    </submittedName>
</protein>
<name>A0AAV2RLS0_MEGNR</name>